<dbReference type="EMBL" id="BNEB01000005">
    <property type="protein sequence ID" value="GHI63328.1"/>
    <property type="molecule type" value="Genomic_DNA"/>
</dbReference>
<keyword evidence="4" id="KW-1185">Reference proteome</keyword>
<feature type="region of interest" description="Disordered" evidence="1">
    <location>
        <begin position="1"/>
        <end position="25"/>
    </location>
</feature>
<reference evidence="4" key="1">
    <citation type="submission" date="2023-07" db="EMBL/GenBank/DDBJ databases">
        <title>Whole genome shotgun sequence of Streptomyces cacaoi subsp. asoensis NBRC 13813.</title>
        <authorList>
            <person name="Komaki H."/>
            <person name="Tamura T."/>
        </authorList>
    </citation>
    <scope>NUCLEOTIDE SEQUENCE [LARGE SCALE GENOMIC DNA]</scope>
    <source>
        <strain evidence="4">NBRC 13813</strain>
    </source>
</reference>
<keyword evidence="2" id="KW-1133">Transmembrane helix</keyword>
<dbReference type="InterPro" id="IPR039708">
    <property type="entry name" value="MT1774/Rv1733c-like"/>
</dbReference>
<keyword evidence="2" id="KW-0472">Membrane</keyword>
<dbReference type="GeneID" id="91472812"/>
<dbReference type="RefSeq" id="WP_189921617.1">
    <property type="nucleotide sequence ID" value="NZ_BMSI01000005.1"/>
</dbReference>
<feature type="transmembrane region" description="Helical" evidence="2">
    <location>
        <begin position="149"/>
        <end position="167"/>
    </location>
</feature>
<feature type="transmembrane region" description="Helical" evidence="2">
    <location>
        <begin position="37"/>
        <end position="60"/>
    </location>
</feature>
<proteinExistence type="predicted"/>
<evidence type="ECO:0000313" key="3">
    <source>
        <dbReference type="EMBL" id="GHI63328.1"/>
    </source>
</evidence>
<organism evidence="3 4">
    <name type="scientific">Streptomyces asoensis</name>
    <dbReference type="NCBI Taxonomy" id="249586"/>
    <lineage>
        <taxon>Bacteria</taxon>
        <taxon>Bacillati</taxon>
        <taxon>Actinomycetota</taxon>
        <taxon>Actinomycetes</taxon>
        <taxon>Kitasatosporales</taxon>
        <taxon>Streptomycetaceae</taxon>
        <taxon>Streptomyces</taxon>
    </lineage>
</organism>
<accession>A0ABQ3S5D1</accession>
<protein>
    <submittedName>
        <fullName evidence="3">Uncharacterized protein</fullName>
    </submittedName>
</protein>
<evidence type="ECO:0000313" key="4">
    <source>
        <dbReference type="Proteomes" id="UP000649259"/>
    </source>
</evidence>
<comment type="caution">
    <text evidence="3">The sequence shown here is derived from an EMBL/GenBank/DDBJ whole genome shotgun (WGS) entry which is preliminary data.</text>
</comment>
<evidence type="ECO:0000256" key="1">
    <source>
        <dbReference type="SAM" id="MobiDB-lite"/>
    </source>
</evidence>
<keyword evidence="2" id="KW-0812">Transmembrane</keyword>
<dbReference type="Proteomes" id="UP000649259">
    <property type="component" value="Unassembled WGS sequence"/>
</dbReference>
<name>A0ABQ3S5D1_9ACTN</name>
<evidence type="ECO:0000256" key="2">
    <source>
        <dbReference type="SAM" id="Phobius"/>
    </source>
</evidence>
<dbReference type="PANTHER" id="PTHR42305">
    <property type="entry name" value="MEMBRANE PROTEIN RV1733C-RELATED"/>
    <property type="match status" value="1"/>
</dbReference>
<sequence length="200" mass="21170">MSAQGSPYASGPPSDRGSGARGAAGSLSRASDRFERWFLRVLTVVLVVGLPLAAAGAGLASYEASMRTVRAQAADRHQVTARLTSKVRGQDWAKRPARVRWTDADGTVRTGTALVPTGTPAGAAVRVWVTRAGTVTTAPVGPLNATTSGWLVGAMAGLGVAAVAYAVREGGLVLLNRRRYAQWEAEWDVVEPRWSGRFRR</sequence>
<feature type="compositionally biased region" description="Low complexity" evidence="1">
    <location>
        <begin position="14"/>
        <end position="25"/>
    </location>
</feature>
<dbReference type="PANTHER" id="PTHR42305:SF1">
    <property type="entry name" value="MEMBRANE PROTEIN RV1733C-RELATED"/>
    <property type="match status" value="1"/>
</dbReference>
<gene>
    <name evidence="3" type="ORF">Saso_49780</name>
</gene>